<gene>
    <name evidence="2" type="ORF">BN10_720032</name>
</gene>
<dbReference type="PANTHER" id="PTHR15046">
    <property type="entry name" value="GLYCO_TRANS_2-LIKE DOMAIN-CONTAINING PROTEIN"/>
    <property type="match status" value="1"/>
</dbReference>
<keyword evidence="2" id="KW-0328">Glycosyltransferase</keyword>
<dbReference type="STRING" id="1193181.BN10_720032"/>
<dbReference type="Pfam" id="PF00535">
    <property type="entry name" value="Glycos_transf_2"/>
    <property type="match status" value="1"/>
</dbReference>
<sequence>MARHVRAELVRIGRGPAGAPLRWGYTAVSEVLIAGANAVARLRKRPSRKVTDLTVIAKTFERPANARRMVSTLRRVFDGPVIVADDSRHPQSFDDPGISVVVLPFDTGVAAGRNAALAEVSTEFVMSVDDDFVFTPELDLNRVVDYLRRNPEVDIVGGRVVNLPLWQSPDYSTAPLFAYRGEPVRPADTVIDGLPVLYKVPQFFVARTDRIRLVRWDGRLKRVDHNDFFTRAYGTLLTVFDRQFTCLHAQPKFNATYQAFRRDVAADLSYLGQKWM</sequence>
<proteinExistence type="predicted"/>
<keyword evidence="2" id="KW-0808">Transferase</keyword>
<comment type="caution">
    <text evidence="2">The sequence shown here is derived from an EMBL/GenBank/DDBJ whole genome shotgun (WGS) entry which is preliminary data.</text>
</comment>
<protein>
    <submittedName>
        <fullName evidence="2">Putative lipopolysaccharide N-acetyl-glycoaminyltransferase</fullName>
        <ecNumber evidence="2">2.4.1.-</ecNumber>
    </submittedName>
</protein>
<accession>N0E1W2</accession>
<organism evidence="2 3">
    <name type="scientific">Phycicoccus elongatus Lp2</name>
    <dbReference type="NCBI Taxonomy" id="1193181"/>
    <lineage>
        <taxon>Bacteria</taxon>
        <taxon>Bacillati</taxon>
        <taxon>Actinomycetota</taxon>
        <taxon>Actinomycetes</taxon>
        <taxon>Micrococcales</taxon>
        <taxon>Intrasporangiaceae</taxon>
        <taxon>Phycicoccus</taxon>
    </lineage>
</organism>
<name>N0E1W2_9MICO</name>
<reference evidence="2 3" key="1">
    <citation type="journal article" date="2013" name="ISME J.">
        <title>A metabolic model for members of the genus Tetrasphaera involved in enhanced biological phosphorus removal.</title>
        <authorList>
            <person name="Kristiansen R."/>
            <person name="Nguyen H.T.T."/>
            <person name="Saunders A.M."/>
            <person name="Nielsen J.L."/>
            <person name="Wimmer R."/>
            <person name="Le V.Q."/>
            <person name="McIlroy S.J."/>
            <person name="Petrovski S."/>
            <person name="Seviour R.J."/>
            <person name="Calteau A."/>
            <person name="Nielsen K.L."/>
            <person name="Nielsen P.H."/>
        </authorList>
    </citation>
    <scope>NUCLEOTIDE SEQUENCE [LARGE SCALE GENOMIC DNA]</scope>
    <source>
        <strain evidence="2 3">Lp2</strain>
    </source>
</reference>
<dbReference type="eggNOG" id="COG0463">
    <property type="taxonomic scope" value="Bacteria"/>
</dbReference>
<dbReference type="InterPro" id="IPR001173">
    <property type="entry name" value="Glyco_trans_2-like"/>
</dbReference>
<dbReference type="InterPro" id="IPR029044">
    <property type="entry name" value="Nucleotide-diphossugar_trans"/>
</dbReference>
<dbReference type="HOGENOM" id="CLU_083592_0_0_11"/>
<evidence type="ECO:0000313" key="3">
    <source>
        <dbReference type="Proteomes" id="UP000013167"/>
    </source>
</evidence>
<dbReference type="PANTHER" id="PTHR15046:SF3">
    <property type="entry name" value="BETA-1,4 N-ACETYLGALACTOSAMINYLTRANSFERASE 2-LIKE"/>
    <property type="match status" value="1"/>
</dbReference>
<dbReference type="Gene3D" id="3.90.550.10">
    <property type="entry name" value="Spore Coat Polysaccharide Biosynthesis Protein SpsA, Chain A"/>
    <property type="match status" value="1"/>
</dbReference>
<evidence type="ECO:0000259" key="1">
    <source>
        <dbReference type="Pfam" id="PF00535"/>
    </source>
</evidence>
<dbReference type="Proteomes" id="UP000013167">
    <property type="component" value="Unassembled WGS sequence"/>
</dbReference>
<dbReference type="EMBL" id="CAIZ01000144">
    <property type="protein sequence ID" value="CCH70953.1"/>
    <property type="molecule type" value="Genomic_DNA"/>
</dbReference>
<feature type="domain" description="Glycosyltransferase 2-like" evidence="1">
    <location>
        <begin position="91"/>
        <end position="162"/>
    </location>
</feature>
<evidence type="ECO:0000313" key="2">
    <source>
        <dbReference type="EMBL" id="CCH70953.1"/>
    </source>
</evidence>
<dbReference type="CDD" id="cd00761">
    <property type="entry name" value="Glyco_tranf_GTA_type"/>
    <property type="match status" value="1"/>
</dbReference>
<dbReference type="SUPFAM" id="SSF53448">
    <property type="entry name" value="Nucleotide-diphospho-sugar transferases"/>
    <property type="match status" value="1"/>
</dbReference>
<keyword evidence="3" id="KW-1185">Reference proteome</keyword>
<dbReference type="EC" id="2.4.1.-" evidence="2"/>
<dbReference type="AlphaFoldDB" id="N0E1W2"/>
<dbReference type="GO" id="GO:0016757">
    <property type="term" value="F:glycosyltransferase activity"/>
    <property type="evidence" value="ECO:0007669"/>
    <property type="project" value="UniProtKB-KW"/>
</dbReference>